<keyword evidence="2" id="KW-1185">Reference proteome</keyword>
<evidence type="ECO:0000313" key="2">
    <source>
        <dbReference type="Proteomes" id="UP001595906"/>
    </source>
</evidence>
<dbReference type="RefSeq" id="WP_379014072.1">
    <property type="nucleotide sequence ID" value="NZ_JBHSDC010000019.1"/>
</dbReference>
<comment type="caution">
    <text evidence="1">The sequence shown here is derived from an EMBL/GenBank/DDBJ whole genome shotgun (WGS) entry which is preliminary data.</text>
</comment>
<sequence>MDETLKLQHGESVAKVYELISNDLADIDDKYTDLKDQWGNHQKASHFYLYTFEPVKLSWNDNPPQELKNDVMAVFDKYLKRTDI</sequence>
<evidence type="ECO:0000313" key="1">
    <source>
        <dbReference type="EMBL" id="MFC4232282.1"/>
    </source>
</evidence>
<dbReference type="EMBL" id="JBHSDC010000019">
    <property type="protein sequence ID" value="MFC4232282.1"/>
    <property type="molecule type" value="Genomic_DNA"/>
</dbReference>
<proteinExistence type="predicted"/>
<organism evidence="1 2">
    <name type="scientific">Parasediminibacterium paludis</name>
    <dbReference type="NCBI Taxonomy" id="908966"/>
    <lineage>
        <taxon>Bacteria</taxon>
        <taxon>Pseudomonadati</taxon>
        <taxon>Bacteroidota</taxon>
        <taxon>Chitinophagia</taxon>
        <taxon>Chitinophagales</taxon>
        <taxon>Chitinophagaceae</taxon>
        <taxon>Parasediminibacterium</taxon>
    </lineage>
</organism>
<gene>
    <name evidence="1" type="ORF">ACFOW1_10295</name>
</gene>
<name>A0ABV8PZ97_9BACT</name>
<reference evidence="2" key="1">
    <citation type="journal article" date="2019" name="Int. J. Syst. Evol. Microbiol.">
        <title>The Global Catalogue of Microorganisms (GCM) 10K type strain sequencing project: providing services to taxonomists for standard genome sequencing and annotation.</title>
        <authorList>
            <consortium name="The Broad Institute Genomics Platform"/>
            <consortium name="The Broad Institute Genome Sequencing Center for Infectious Disease"/>
            <person name="Wu L."/>
            <person name="Ma J."/>
        </authorList>
    </citation>
    <scope>NUCLEOTIDE SEQUENCE [LARGE SCALE GENOMIC DNA]</scope>
    <source>
        <strain evidence="2">CECT 8010</strain>
    </source>
</reference>
<dbReference type="Proteomes" id="UP001595906">
    <property type="component" value="Unassembled WGS sequence"/>
</dbReference>
<protein>
    <submittedName>
        <fullName evidence="1">Uncharacterized protein</fullName>
    </submittedName>
</protein>
<accession>A0ABV8PZ97</accession>